<dbReference type="PIRSF" id="PIRSF004862">
    <property type="entry name" value="FliF"/>
    <property type="match status" value="1"/>
</dbReference>
<keyword evidence="14" id="KW-0282">Flagellum</keyword>
<feature type="compositionally biased region" description="Basic and acidic residues" evidence="10">
    <location>
        <begin position="328"/>
        <end position="341"/>
    </location>
</feature>
<keyword evidence="14" id="KW-0969">Cilium</keyword>
<dbReference type="AlphaFoldDB" id="A0A3P3D675"/>
<evidence type="ECO:0000256" key="10">
    <source>
        <dbReference type="SAM" id="MobiDB-lite"/>
    </source>
</evidence>
<dbReference type="GO" id="GO:0005886">
    <property type="term" value="C:plasma membrane"/>
    <property type="evidence" value="ECO:0007669"/>
    <property type="project" value="UniProtKB-SubCell"/>
</dbReference>
<evidence type="ECO:0000256" key="4">
    <source>
        <dbReference type="ARBA" id="ARBA00022475"/>
    </source>
</evidence>
<evidence type="ECO:0000256" key="11">
    <source>
        <dbReference type="SAM" id="Phobius"/>
    </source>
</evidence>
<evidence type="ECO:0000256" key="6">
    <source>
        <dbReference type="ARBA" id="ARBA00022989"/>
    </source>
</evidence>
<feature type="compositionally biased region" description="Low complexity" evidence="10">
    <location>
        <begin position="469"/>
        <end position="481"/>
    </location>
</feature>
<dbReference type="InterPro" id="IPR043427">
    <property type="entry name" value="YscJ/FliF"/>
</dbReference>
<evidence type="ECO:0000313" key="14">
    <source>
        <dbReference type="EMBL" id="RRH69875.1"/>
    </source>
</evidence>
<evidence type="ECO:0000256" key="8">
    <source>
        <dbReference type="ARBA" id="ARBA00023143"/>
    </source>
</evidence>
<evidence type="ECO:0000256" key="1">
    <source>
        <dbReference type="ARBA" id="ARBA00004117"/>
    </source>
</evidence>
<comment type="caution">
    <text evidence="14">The sequence shown here is derived from an EMBL/GenBank/DDBJ whole genome shotgun (WGS) entry which is preliminary data.</text>
</comment>
<dbReference type="Gene3D" id="3.30.300.30">
    <property type="match status" value="1"/>
</dbReference>
<dbReference type="NCBIfam" id="TIGR00206">
    <property type="entry name" value="fliF"/>
    <property type="match status" value="1"/>
</dbReference>
<dbReference type="PRINTS" id="PR01009">
    <property type="entry name" value="FLGMRINGFLIF"/>
</dbReference>
<evidence type="ECO:0000256" key="5">
    <source>
        <dbReference type="ARBA" id="ARBA00022692"/>
    </source>
</evidence>
<sequence>MHDGWTAGVKQILANLASLGRGRLIALGATGLAIMAAVLFGLSVVLAPVYRPLAGDLSASEGAAMVRALEQAGFKPRVSPDGTLVSLPETDIARARMALAEAGVAAEGVPGWELFDNQSGLGMNTFLQQVNRLRALEGELARSVQTLDVVDSARVHLVLPEREAFSADRPEPSAAVIIRTRRGTTLERKQALSVRSLVAAALPGLSPERVTVLSASGETILAADGDSADGSGAVHGARIAMEERLVRNIEQILSARVGAGNVRVRVAAELATTREVILRESFDPDGRVARQTRSVSEAAKNSEKSAQSLDVLNNLPGAGGASDAGGGRSEDRSREEDETRFEIGSTRSETVIEPGGLRRLSVAVLVNGTSDDSGYRDRSPEELERLSQLVRSTMGFDESRGDSLTLDSLRFIEDGGVLPNAPEASVAESLLGHIPGMMRWIVALAMVAILVFGLRPVINRFMSRPASGTPEPEATPLPATEAEAEAAEVPDQAEGAERAAGDAADPEAGDDSDFVAISSVRGGVTRQKIEELGRLVEKDGDAALRQIRIWLNQKH</sequence>
<keyword evidence="5 11" id="KW-0812">Transmembrane</keyword>
<protein>
    <recommendedName>
        <fullName evidence="9">Flagellar M-ring protein</fullName>
    </recommendedName>
</protein>
<feature type="transmembrane region" description="Helical" evidence="11">
    <location>
        <begin position="437"/>
        <end position="454"/>
    </location>
</feature>
<feature type="transmembrane region" description="Helical" evidence="11">
    <location>
        <begin position="24"/>
        <end position="50"/>
    </location>
</feature>
<feature type="region of interest" description="Disordered" evidence="10">
    <location>
        <begin position="287"/>
        <end position="348"/>
    </location>
</feature>
<dbReference type="Pfam" id="PF01514">
    <property type="entry name" value="YscJ_FliF"/>
    <property type="match status" value="1"/>
</dbReference>
<evidence type="ECO:0000256" key="2">
    <source>
        <dbReference type="ARBA" id="ARBA00004651"/>
    </source>
</evidence>
<dbReference type="InterPro" id="IPR045851">
    <property type="entry name" value="AMP-bd_C_sf"/>
</dbReference>
<evidence type="ECO:0000259" key="13">
    <source>
        <dbReference type="Pfam" id="PF08345"/>
    </source>
</evidence>
<evidence type="ECO:0000256" key="7">
    <source>
        <dbReference type="ARBA" id="ARBA00023136"/>
    </source>
</evidence>
<evidence type="ECO:0000256" key="3">
    <source>
        <dbReference type="ARBA" id="ARBA00007971"/>
    </source>
</evidence>
<comment type="subcellular location">
    <subcellularLocation>
        <location evidence="1 9">Bacterial flagellum basal body</location>
    </subcellularLocation>
    <subcellularLocation>
        <location evidence="2">Cell membrane</location>
        <topology evidence="2">Multi-pass membrane protein</topology>
    </subcellularLocation>
</comment>
<dbReference type="Pfam" id="PF08345">
    <property type="entry name" value="YscJ_FliF_C"/>
    <property type="match status" value="1"/>
</dbReference>
<dbReference type="EMBL" id="RRAZ01000040">
    <property type="protein sequence ID" value="RRH69875.1"/>
    <property type="molecule type" value="Genomic_DNA"/>
</dbReference>
<dbReference type="PANTHER" id="PTHR30046">
    <property type="entry name" value="FLAGELLAR M-RING PROTEIN"/>
    <property type="match status" value="1"/>
</dbReference>
<keyword evidence="4" id="KW-1003">Cell membrane</keyword>
<keyword evidence="14" id="KW-0966">Cell projection</keyword>
<dbReference type="InterPro" id="IPR013556">
    <property type="entry name" value="Flag_M-ring_C"/>
</dbReference>
<keyword evidence="15" id="KW-1185">Reference proteome</keyword>
<accession>A0A3P3D675</accession>
<evidence type="ECO:0000313" key="15">
    <source>
        <dbReference type="Proteomes" id="UP000282125"/>
    </source>
</evidence>
<dbReference type="GO" id="GO:0003774">
    <property type="term" value="F:cytoskeletal motor activity"/>
    <property type="evidence" value="ECO:0007669"/>
    <property type="project" value="InterPro"/>
</dbReference>
<dbReference type="PANTHER" id="PTHR30046:SF0">
    <property type="entry name" value="FLAGELLAR M-RING PROTEIN"/>
    <property type="match status" value="1"/>
</dbReference>
<evidence type="ECO:0000259" key="12">
    <source>
        <dbReference type="Pfam" id="PF01514"/>
    </source>
</evidence>
<feature type="domain" description="Flagellar M-ring C-terminal" evidence="13">
    <location>
        <begin position="253"/>
        <end position="411"/>
    </location>
</feature>
<gene>
    <name evidence="14" type="primary">fliF</name>
    <name evidence="14" type="ORF">EG244_17895</name>
</gene>
<reference evidence="14 15" key="1">
    <citation type="submission" date="2018-11" db="EMBL/GenBank/DDBJ databases">
        <title>Gemmobacter sp. nov., YIM 102744-1 draft genome.</title>
        <authorList>
            <person name="Li G."/>
            <person name="Jiang Y."/>
        </authorList>
    </citation>
    <scope>NUCLEOTIDE SEQUENCE [LARGE SCALE GENOMIC DNA]</scope>
    <source>
        <strain evidence="14 15">YIM 102744-1</strain>
    </source>
</reference>
<keyword evidence="7 11" id="KW-0472">Membrane</keyword>
<feature type="domain" description="Flagellar M-ring N-terminal" evidence="12">
    <location>
        <begin position="48"/>
        <end position="219"/>
    </location>
</feature>
<comment type="similarity">
    <text evidence="3 9">Belongs to the FliF family.</text>
</comment>
<comment type="function">
    <text evidence="9">The M ring may be actively involved in energy transduction.</text>
</comment>
<feature type="compositionally biased region" description="Acidic residues" evidence="10">
    <location>
        <begin position="504"/>
        <end position="513"/>
    </location>
</feature>
<keyword evidence="6 11" id="KW-1133">Transmembrane helix</keyword>
<proteinExistence type="inferred from homology"/>
<evidence type="ECO:0000256" key="9">
    <source>
        <dbReference type="PIRNR" id="PIRNR004862"/>
    </source>
</evidence>
<dbReference type="GO" id="GO:0071973">
    <property type="term" value="P:bacterial-type flagellum-dependent cell motility"/>
    <property type="evidence" value="ECO:0007669"/>
    <property type="project" value="InterPro"/>
</dbReference>
<keyword evidence="8 9" id="KW-0975">Bacterial flagellum</keyword>
<feature type="compositionally biased region" description="Gly residues" evidence="10">
    <location>
        <begin position="317"/>
        <end position="327"/>
    </location>
</feature>
<dbReference type="GO" id="GO:0009431">
    <property type="term" value="C:bacterial-type flagellum basal body, MS ring"/>
    <property type="evidence" value="ECO:0007669"/>
    <property type="project" value="InterPro"/>
</dbReference>
<dbReference type="Proteomes" id="UP000282125">
    <property type="component" value="Unassembled WGS sequence"/>
</dbReference>
<dbReference type="InterPro" id="IPR006182">
    <property type="entry name" value="FliF_N_dom"/>
</dbReference>
<feature type="region of interest" description="Disordered" evidence="10">
    <location>
        <begin position="463"/>
        <end position="514"/>
    </location>
</feature>
<name>A0A3P3D675_9RHOB</name>
<organism evidence="14 15">
    <name type="scientific">Falsigemmobacter faecalis</name>
    <dbReference type="NCBI Taxonomy" id="2488730"/>
    <lineage>
        <taxon>Bacteria</taxon>
        <taxon>Pseudomonadati</taxon>
        <taxon>Pseudomonadota</taxon>
        <taxon>Alphaproteobacteria</taxon>
        <taxon>Rhodobacterales</taxon>
        <taxon>Paracoccaceae</taxon>
        <taxon>Falsigemmobacter</taxon>
    </lineage>
</organism>
<dbReference type="InterPro" id="IPR000067">
    <property type="entry name" value="FlgMring_FliF"/>
</dbReference>